<evidence type="ECO:0000256" key="1">
    <source>
        <dbReference type="ARBA" id="ARBA00022603"/>
    </source>
</evidence>
<dbReference type="SUPFAM" id="SSF53335">
    <property type="entry name" value="S-adenosyl-L-methionine-dependent methyltransferases"/>
    <property type="match status" value="1"/>
</dbReference>
<sequence length="305" mass="33315">MDDSSLQIRRGDRFAFGRNWNAFVDLVDEGRIHSAIGSLRAALGVEDLAGRTFADVGCGSGLFSLAAHRLGARVHSFDFDAEAVESAVRLRRSFAPDAAWTIERGSILDGDYLARLGTFDVVYAWGVLHHTGAMWRAFDAAVELVAPGGLLFVALYNDQGRQSRIWTAVKRRYNRSGPAVRGALIAGSSAYIYRAWPLLEIGRLLSGGPRRTVTRARGMSRWHDMIDWVGGYPFEVSKPEQVIARAHARDLSLLHLKTCGGGLGCNEYVLRRPGRSVGAQEPADPAGDLVHLGGPRDQPPQGHSR</sequence>
<dbReference type="EMBL" id="FOQY01000005">
    <property type="protein sequence ID" value="SFI83443.1"/>
    <property type="molecule type" value="Genomic_DNA"/>
</dbReference>
<name>A0A1I3LFA4_9ACTN</name>
<dbReference type="RefSeq" id="WP_093886602.1">
    <property type="nucleotide sequence ID" value="NZ_FOQY01000005.1"/>
</dbReference>
<evidence type="ECO:0000313" key="6">
    <source>
        <dbReference type="EMBL" id="SFI83443.1"/>
    </source>
</evidence>
<dbReference type="CDD" id="cd02440">
    <property type="entry name" value="AdoMet_MTases"/>
    <property type="match status" value="1"/>
</dbReference>
<dbReference type="AlphaFoldDB" id="A0A1I3LFA4"/>
<dbReference type="Proteomes" id="UP000199111">
    <property type="component" value="Unassembled WGS sequence"/>
</dbReference>
<dbReference type="InterPro" id="IPR029063">
    <property type="entry name" value="SAM-dependent_MTases_sf"/>
</dbReference>
<evidence type="ECO:0000259" key="5">
    <source>
        <dbReference type="Pfam" id="PF08242"/>
    </source>
</evidence>
<evidence type="ECO:0000256" key="3">
    <source>
        <dbReference type="ARBA" id="ARBA00022691"/>
    </source>
</evidence>
<dbReference type="GO" id="GO:0032259">
    <property type="term" value="P:methylation"/>
    <property type="evidence" value="ECO:0007669"/>
    <property type="project" value="UniProtKB-KW"/>
</dbReference>
<dbReference type="PANTHER" id="PTHR43464:SF19">
    <property type="entry name" value="UBIQUINONE BIOSYNTHESIS O-METHYLTRANSFERASE, MITOCHONDRIAL"/>
    <property type="match status" value="1"/>
</dbReference>
<evidence type="ECO:0000313" key="7">
    <source>
        <dbReference type="Proteomes" id="UP000199111"/>
    </source>
</evidence>
<evidence type="ECO:0000256" key="2">
    <source>
        <dbReference type="ARBA" id="ARBA00022679"/>
    </source>
</evidence>
<accession>A0A1I3LFA4</accession>
<protein>
    <submittedName>
        <fullName evidence="6">2-polyprenyl-6-hydroxyphenyl methylase / 3-demethylubiquinone-9 3-methyltransferase</fullName>
    </submittedName>
</protein>
<keyword evidence="6" id="KW-0830">Ubiquinone</keyword>
<keyword evidence="7" id="KW-1185">Reference proteome</keyword>
<reference evidence="7" key="1">
    <citation type="submission" date="2016-10" db="EMBL/GenBank/DDBJ databases">
        <authorList>
            <person name="Varghese N."/>
            <person name="Submissions S."/>
        </authorList>
    </citation>
    <scope>NUCLEOTIDE SEQUENCE [LARGE SCALE GENOMIC DNA]</scope>
    <source>
        <strain evidence="7">CGMCC 4.2126</strain>
    </source>
</reference>
<evidence type="ECO:0000256" key="4">
    <source>
        <dbReference type="SAM" id="MobiDB-lite"/>
    </source>
</evidence>
<feature type="region of interest" description="Disordered" evidence="4">
    <location>
        <begin position="276"/>
        <end position="305"/>
    </location>
</feature>
<keyword evidence="3" id="KW-0949">S-adenosyl-L-methionine</keyword>
<dbReference type="InterPro" id="IPR013217">
    <property type="entry name" value="Methyltransf_12"/>
</dbReference>
<keyword evidence="2 6" id="KW-0808">Transferase</keyword>
<gene>
    <name evidence="6" type="ORF">SAMN05216275_105125</name>
</gene>
<dbReference type="Pfam" id="PF08242">
    <property type="entry name" value="Methyltransf_12"/>
    <property type="match status" value="1"/>
</dbReference>
<dbReference type="GO" id="GO:0008168">
    <property type="term" value="F:methyltransferase activity"/>
    <property type="evidence" value="ECO:0007669"/>
    <property type="project" value="UniProtKB-KW"/>
</dbReference>
<feature type="domain" description="Methyltransferase type 12" evidence="5">
    <location>
        <begin position="55"/>
        <end position="151"/>
    </location>
</feature>
<dbReference type="Gene3D" id="3.40.50.150">
    <property type="entry name" value="Vaccinia Virus protein VP39"/>
    <property type="match status" value="1"/>
</dbReference>
<organism evidence="6 7">
    <name type="scientific">Streptosporangium canum</name>
    <dbReference type="NCBI Taxonomy" id="324952"/>
    <lineage>
        <taxon>Bacteria</taxon>
        <taxon>Bacillati</taxon>
        <taxon>Actinomycetota</taxon>
        <taxon>Actinomycetes</taxon>
        <taxon>Streptosporangiales</taxon>
        <taxon>Streptosporangiaceae</taxon>
        <taxon>Streptosporangium</taxon>
    </lineage>
</organism>
<dbReference type="PANTHER" id="PTHR43464">
    <property type="entry name" value="METHYLTRANSFERASE"/>
    <property type="match status" value="1"/>
</dbReference>
<keyword evidence="1 6" id="KW-0489">Methyltransferase</keyword>
<proteinExistence type="predicted"/>
<dbReference type="GeneID" id="96297657"/>